<dbReference type="OrthoDB" id="6366728at2759"/>
<dbReference type="InterPro" id="IPR013604">
    <property type="entry name" value="7TM_chemorcpt"/>
</dbReference>
<evidence type="ECO:0000313" key="8">
    <source>
        <dbReference type="Proteomes" id="UP000786811"/>
    </source>
</evidence>
<keyword evidence="2 6" id="KW-1003">Cell membrane</keyword>
<evidence type="ECO:0000256" key="2">
    <source>
        <dbReference type="ARBA" id="ARBA00022475"/>
    </source>
</evidence>
<accession>A0A8J2E6Y2</accession>
<keyword evidence="6" id="KW-0675">Receptor</keyword>
<gene>
    <name evidence="7" type="ORF">HICCMSTLAB_LOCUS1622</name>
</gene>
<dbReference type="GO" id="GO:0005886">
    <property type="term" value="C:plasma membrane"/>
    <property type="evidence" value="ECO:0007669"/>
    <property type="project" value="UniProtKB-SubCell"/>
</dbReference>
<dbReference type="Pfam" id="PF08395">
    <property type="entry name" value="7tm_7"/>
    <property type="match status" value="1"/>
</dbReference>
<evidence type="ECO:0000256" key="3">
    <source>
        <dbReference type="ARBA" id="ARBA00022692"/>
    </source>
</evidence>
<evidence type="ECO:0000256" key="4">
    <source>
        <dbReference type="ARBA" id="ARBA00022989"/>
    </source>
</evidence>
<feature type="transmembrane region" description="Helical" evidence="6">
    <location>
        <begin position="54"/>
        <end position="77"/>
    </location>
</feature>
<evidence type="ECO:0000256" key="5">
    <source>
        <dbReference type="ARBA" id="ARBA00023136"/>
    </source>
</evidence>
<comment type="function">
    <text evidence="6">Gustatory receptor which mediates acceptance or avoidance behavior, depending on its substrates.</text>
</comment>
<feature type="transmembrane region" description="Helical" evidence="6">
    <location>
        <begin position="251"/>
        <end position="272"/>
    </location>
</feature>
<comment type="caution">
    <text evidence="6">Lacks conserved residue(s) required for the propagation of feature annotation.</text>
</comment>
<dbReference type="GO" id="GO:0007165">
    <property type="term" value="P:signal transduction"/>
    <property type="evidence" value="ECO:0007669"/>
    <property type="project" value="UniProtKB-KW"/>
</dbReference>
<name>A0A8J2E6Y2_COTCN</name>
<sequence>MNSRKFSKSELTSMFFIGAFFKISGLAPFRVSFLRKRYLGKPRISFHHSWKGTICNIVLLLPMVVELVTGIVKFKIYSQKGLLGLWISLAILWVIPVILLYFCFNQQKSIEILGKLVEIEYDLTDRFNRSVSRKHKNLNYEISLFIPQILFLVIHTTYIIIKFRSYGLFVIIISGFIINNLFLLYALLINFITKRYDFINEMLLTLIFRDQKTDLTFLTSSSQNEMTLKTLILIRKLQRKLYQVCKDVSNFFSWPILLVVILFCVRLIFYSFSFAKRLFICPKEINLMTLISEPVTLAKEIFVILVLAHHMSQFTFEIQKTGDIIYKIMDVYSMHGGIQSELEQFSIEILHRRIPNSIFGLFTIDGSLVTS</sequence>
<feature type="transmembrane region" description="Helical" evidence="6">
    <location>
        <begin position="142"/>
        <end position="161"/>
    </location>
</feature>
<keyword evidence="6" id="KW-0807">Transducer</keyword>
<evidence type="ECO:0000256" key="1">
    <source>
        <dbReference type="ARBA" id="ARBA00004651"/>
    </source>
</evidence>
<dbReference type="Proteomes" id="UP000786811">
    <property type="component" value="Unassembled WGS sequence"/>
</dbReference>
<feature type="transmembrane region" description="Helical" evidence="6">
    <location>
        <begin position="167"/>
        <end position="192"/>
    </location>
</feature>
<dbReference type="GO" id="GO:0050909">
    <property type="term" value="P:sensory perception of taste"/>
    <property type="evidence" value="ECO:0007669"/>
    <property type="project" value="InterPro"/>
</dbReference>
<comment type="similarity">
    <text evidence="6">Belongs to the insect chemoreceptor superfamily. Gustatory receptor (GR) family.</text>
</comment>
<dbReference type="EMBL" id="CAJNRD030001116">
    <property type="protein sequence ID" value="CAG5075468.1"/>
    <property type="molecule type" value="Genomic_DNA"/>
</dbReference>
<organism evidence="7 8">
    <name type="scientific">Cotesia congregata</name>
    <name type="common">Parasitoid wasp</name>
    <name type="synonym">Apanteles congregatus</name>
    <dbReference type="NCBI Taxonomy" id="51543"/>
    <lineage>
        <taxon>Eukaryota</taxon>
        <taxon>Metazoa</taxon>
        <taxon>Ecdysozoa</taxon>
        <taxon>Arthropoda</taxon>
        <taxon>Hexapoda</taxon>
        <taxon>Insecta</taxon>
        <taxon>Pterygota</taxon>
        <taxon>Neoptera</taxon>
        <taxon>Endopterygota</taxon>
        <taxon>Hymenoptera</taxon>
        <taxon>Apocrita</taxon>
        <taxon>Ichneumonoidea</taxon>
        <taxon>Braconidae</taxon>
        <taxon>Microgastrinae</taxon>
        <taxon>Cotesia</taxon>
    </lineage>
</organism>
<feature type="non-terminal residue" evidence="7">
    <location>
        <position position="371"/>
    </location>
</feature>
<feature type="transmembrane region" description="Helical" evidence="6">
    <location>
        <begin position="12"/>
        <end position="33"/>
    </location>
</feature>
<keyword evidence="4 6" id="KW-1133">Transmembrane helix</keyword>
<protein>
    <recommendedName>
        <fullName evidence="6">Gustatory receptor</fullName>
    </recommendedName>
</protein>
<proteinExistence type="inferred from homology"/>
<keyword evidence="5 6" id="KW-0472">Membrane</keyword>
<dbReference type="AlphaFoldDB" id="A0A8J2E6Y2"/>
<feature type="transmembrane region" description="Helical" evidence="6">
    <location>
        <begin position="83"/>
        <end position="104"/>
    </location>
</feature>
<keyword evidence="3 6" id="KW-0812">Transmembrane</keyword>
<keyword evidence="8" id="KW-1185">Reference proteome</keyword>
<comment type="subcellular location">
    <subcellularLocation>
        <location evidence="1 6">Cell membrane</location>
        <topology evidence="1 6">Multi-pass membrane protein</topology>
    </subcellularLocation>
</comment>
<comment type="caution">
    <text evidence="7">The sequence shown here is derived from an EMBL/GenBank/DDBJ whole genome shotgun (WGS) entry which is preliminary data.</text>
</comment>
<reference evidence="7" key="1">
    <citation type="submission" date="2021-04" db="EMBL/GenBank/DDBJ databases">
        <authorList>
            <person name="Chebbi M.A.C M."/>
        </authorList>
    </citation>
    <scope>NUCLEOTIDE SEQUENCE</scope>
</reference>
<evidence type="ECO:0000256" key="6">
    <source>
        <dbReference type="RuleBase" id="RU363108"/>
    </source>
</evidence>
<evidence type="ECO:0000313" key="7">
    <source>
        <dbReference type="EMBL" id="CAG5075468.1"/>
    </source>
</evidence>